<organism evidence="1 2">
    <name type="scientific">Solirubrobacter pauli</name>
    <dbReference type="NCBI Taxonomy" id="166793"/>
    <lineage>
        <taxon>Bacteria</taxon>
        <taxon>Bacillati</taxon>
        <taxon>Actinomycetota</taxon>
        <taxon>Thermoleophilia</taxon>
        <taxon>Solirubrobacterales</taxon>
        <taxon>Solirubrobacteraceae</taxon>
        <taxon>Solirubrobacter</taxon>
    </lineage>
</organism>
<dbReference type="AlphaFoldDB" id="A0A660L5A4"/>
<name>A0A660L5A4_9ACTN</name>
<proteinExistence type="predicted"/>
<dbReference type="RefSeq" id="WP_121246709.1">
    <property type="nucleotide sequence ID" value="NZ_RBIL01000001.1"/>
</dbReference>
<keyword evidence="2" id="KW-1185">Reference proteome</keyword>
<dbReference type="InterPro" id="IPR023393">
    <property type="entry name" value="START-like_dom_sf"/>
</dbReference>
<reference evidence="1 2" key="1">
    <citation type="submission" date="2018-10" db="EMBL/GenBank/DDBJ databases">
        <title>Genomic Encyclopedia of Archaeal and Bacterial Type Strains, Phase II (KMG-II): from individual species to whole genera.</title>
        <authorList>
            <person name="Goeker M."/>
        </authorList>
    </citation>
    <scope>NUCLEOTIDE SEQUENCE [LARGE SCALE GENOMIC DNA]</scope>
    <source>
        <strain evidence="1 2">DSM 14954</strain>
    </source>
</reference>
<gene>
    <name evidence="1" type="ORF">C8N24_0082</name>
</gene>
<dbReference type="Proteomes" id="UP000278962">
    <property type="component" value="Unassembled WGS sequence"/>
</dbReference>
<protein>
    <submittedName>
        <fullName evidence="1">Polyketide cyclase/dehydrase/lipid transport protein</fullName>
    </submittedName>
</protein>
<evidence type="ECO:0000313" key="2">
    <source>
        <dbReference type="Proteomes" id="UP000278962"/>
    </source>
</evidence>
<dbReference type="Gene3D" id="3.30.530.20">
    <property type="match status" value="1"/>
</dbReference>
<dbReference type="OrthoDB" id="5951835at2"/>
<dbReference type="EMBL" id="RBIL01000001">
    <property type="protein sequence ID" value="RKQ90282.1"/>
    <property type="molecule type" value="Genomic_DNA"/>
</dbReference>
<evidence type="ECO:0000313" key="1">
    <source>
        <dbReference type="EMBL" id="RKQ90282.1"/>
    </source>
</evidence>
<accession>A0A660L5A4</accession>
<dbReference type="InterPro" id="IPR019587">
    <property type="entry name" value="Polyketide_cyclase/dehydratase"/>
</dbReference>
<comment type="caution">
    <text evidence="1">The sequence shown here is derived from an EMBL/GenBank/DDBJ whole genome shotgun (WGS) entry which is preliminary data.</text>
</comment>
<dbReference type="SUPFAM" id="SSF55961">
    <property type="entry name" value="Bet v1-like"/>
    <property type="match status" value="1"/>
</dbReference>
<sequence>MSSPVTVSVDVPQARQDVYDYLDVMANHEAFTDHILTDWKLSGPPTGVGAKVDVVTKAGGMSDPATIEVVEVEPGRMIRERNWGSKGRRVATGTYTLSDLPDGGTHIEFTFVFEQVPAREKPLVPLMRRMIRKGNERAMERLAEQLAGVHAAA</sequence>
<dbReference type="Pfam" id="PF10604">
    <property type="entry name" value="Polyketide_cyc2"/>
    <property type="match status" value="1"/>
</dbReference>